<feature type="transmembrane region" description="Helical" evidence="1">
    <location>
        <begin position="69"/>
        <end position="88"/>
    </location>
</feature>
<name>A0A563DEJ0_9FLAO</name>
<feature type="transmembrane region" description="Helical" evidence="1">
    <location>
        <begin position="39"/>
        <end position="62"/>
    </location>
</feature>
<dbReference type="EMBL" id="SELH01000017">
    <property type="protein sequence ID" value="TWP28718.1"/>
    <property type="molecule type" value="Genomic_DNA"/>
</dbReference>
<organism evidence="3 4">
    <name type="scientific">Apibacter muscae</name>
    <dbReference type="NCBI Taxonomy" id="2509004"/>
    <lineage>
        <taxon>Bacteria</taxon>
        <taxon>Pseudomonadati</taxon>
        <taxon>Bacteroidota</taxon>
        <taxon>Flavobacteriia</taxon>
        <taxon>Flavobacteriales</taxon>
        <taxon>Weeksellaceae</taxon>
        <taxon>Apibacter</taxon>
    </lineage>
</organism>
<dbReference type="OrthoDB" id="635146at2"/>
<accession>A0A563DEJ0</accession>
<evidence type="ECO:0000256" key="1">
    <source>
        <dbReference type="SAM" id="Phobius"/>
    </source>
</evidence>
<dbReference type="SUPFAM" id="SSF56219">
    <property type="entry name" value="DNase I-like"/>
    <property type="match status" value="1"/>
</dbReference>
<dbReference type="Pfam" id="PF03372">
    <property type="entry name" value="Exo_endo_phos"/>
    <property type="match status" value="1"/>
</dbReference>
<evidence type="ECO:0000259" key="2">
    <source>
        <dbReference type="Pfam" id="PF03372"/>
    </source>
</evidence>
<keyword evidence="4" id="KW-1185">Reference proteome</keyword>
<evidence type="ECO:0000313" key="3">
    <source>
        <dbReference type="EMBL" id="TWP28718.1"/>
    </source>
</evidence>
<keyword evidence="1" id="KW-0812">Transmembrane</keyword>
<keyword evidence="1" id="KW-0472">Membrane</keyword>
<feature type="transmembrane region" description="Helical" evidence="1">
    <location>
        <begin position="12"/>
        <end position="33"/>
    </location>
</feature>
<comment type="caution">
    <text evidence="3">The sequence shown here is derived from an EMBL/GenBank/DDBJ whole genome shotgun (WGS) entry which is preliminary data.</text>
</comment>
<keyword evidence="1" id="KW-1133">Transmembrane helix</keyword>
<protein>
    <recommendedName>
        <fullName evidence="2">Endonuclease/exonuclease/phosphatase domain-containing protein</fullName>
    </recommendedName>
</protein>
<dbReference type="RefSeq" id="WP_146292333.1">
    <property type="nucleotide sequence ID" value="NZ_SELH01000017.1"/>
</dbReference>
<dbReference type="Gene3D" id="3.60.10.10">
    <property type="entry name" value="Endonuclease/exonuclease/phosphatase"/>
    <property type="match status" value="1"/>
</dbReference>
<dbReference type="InterPro" id="IPR036691">
    <property type="entry name" value="Endo/exonu/phosph_ase_sf"/>
</dbReference>
<feature type="domain" description="Endonuclease/exonuclease/phosphatase" evidence="2">
    <location>
        <begin position="111"/>
        <end position="334"/>
    </location>
</feature>
<dbReference type="Proteomes" id="UP000319499">
    <property type="component" value="Unassembled WGS sequence"/>
</dbReference>
<dbReference type="GO" id="GO:0003824">
    <property type="term" value="F:catalytic activity"/>
    <property type="evidence" value="ECO:0007669"/>
    <property type="project" value="InterPro"/>
</dbReference>
<dbReference type="InterPro" id="IPR005135">
    <property type="entry name" value="Endo/exonuclease/phosphatase"/>
</dbReference>
<reference evidence="3 4" key="1">
    <citation type="submission" date="2019-02" db="EMBL/GenBank/DDBJ databases">
        <title>Apibacter muscae sp. nov.: a novel member of the house fly microbiota.</title>
        <authorList>
            <person name="Park R."/>
        </authorList>
    </citation>
    <scope>NUCLEOTIDE SEQUENCE [LARGE SCALE GENOMIC DNA]</scope>
    <source>
        <strain evidence="3 4">AL1</strain>
    </source>
</reference>
<sequence>MIFIKRRKSSYIYLIIHSIVAILLVSVYVNRFITPKDFPYFGIVALIFPILVLLHLLFTFVWLIKKEMIFIPFLLLTFLLLFPVKKYIHFGNQKNLSLLNESDKKEELKVLTYNLRYANGNRDLESLEKFIKSKDVDVAFFQEIYTRQWRSKEVFLVDRYNAVFDLVGISSKYPIIDKQKIILPDQGYACMADILKGSDTIRCINIYLEPMYLNKSLFKFSKIDEAKDQTKIVTEKLVNGFKKHQKQLELLTKYIRESPHPTIVCGDMNSVPLSYEYFTMLNENLIDVFETKGQGLGLSFYDYFYPIRIDYIFTNNKFMPISCYVDRTVHFSDHYPVFATMKLNP</sequence>
<gene>
    <name evidence="3" type="ORF">ETU09_05205</name>
</gene>
<proteinExistence type="predicted"/>
<dbReference type="AlphaFoldDB" id="A0A563DEJ0"/>
<evidence type="ECO:0000313" key="4">
    <source>
        <dbReference type="Proteomes" id="UP000319499"/>
    </source>
</evidence>